<reference evidence="2 3" key="1">
    <citation type="submission" date="2016-12" db="EMBL/GenBank/DDBJ databases">
        <title>Thioflexothrix psekupsii D3 genome sequencing and assembly.</title>
        <authorList>
            <person name="Fomenkov A."/>
            <person name="Vincze T."/>
            <person name="Grabovich M."/>
            <person name="Anton B.P."/>
            <person name="Dubinina G."/>
            <person name="Orlova M."/>
            <person name="Belousova E."/>
            <person name="Roberts R.J."/>
        </authorList>
    </citation>
    <scope>NUCLEOTIDE SEQUENCE [LARGE SCALE GENOMIC DNA]</scope>
    <source>
        <strain evidence="2">D3</strain>
    </source>
</reference>
<gene>
    <name evidence="2" type="ORF">TPSD3_00520</name>
</gene>
<evidence type="ECO:0000256" key="1">
    <source>
        <dbReference type="SAM" id="Phobius"/>
    </source>
</evidence>
<keyword evidence="1" id="KW-0472">Membrane</keyword>
<comment type="caution">
    <text evidence="2">The sequence shown here is derived from an EMBL/GenBank/DDBJ whole genome shotgun (WGS) entry which is preliminary data.</text>
</comment>
<dbReference type="RefSeq" id="WP_086486643.1">
    <property type="nucleotide sequence ID" value="NZ_MSLT01000001.1"/>
</dbReference>
<keyword evidence="1" id="KW-1133">Transmembrane helix</keyword>
<dbReference type="EMBL" id="MSLT01000001">
    <property type="protein sequence ID" value="OUD16241.1"/>
    <property type="molecule type" value="Genomic_DNA"/>
</dbReference>
<name>A0A251XD35_9GAMM</name>
<evidence type="ECO:0000313" key="3">
    <source>
        <dbReference type="Proteomes" id="UP000194798"/>
    </source>
</evidence>
<keyword evidence="3" id="KW-1185">Reference proteome</keyword>
<organism evidence="2 3">
    <name type="scientific">Thioflexithrix psekupsensis</name>
    <dbReference type="NCBI Taxonomy" id="1570016"/>
    <lineage>
        <taxon>Bacteria</taxon>
        <taxon>Pseudomonadati</taxon>
        <taxon>Pseudomonadota</taxon>
        <taxon>Gammaproteobacteria</taxon>
        <taxon>Thiotrichales</taxon>
        <taxon>Thioflexithrix</taxon>
    </lineage>
</organism>
<sequence>MTQGPKLTFLGKLMIFLFVAACFYGAYSIFSKDDLDDPIDKKTGDNTPSNVASHRDAIKIGIAYGTEKRLWLEWAVNQFAKTDDI</sequence>
<proteinExistence type="predicted"/>
<dbReference type="AlphaFoldDB" id="A0A251XD35"/>
<dbReference type="Proteomes" id="UP000194798">
    <property type="component" value="Unassembled WGS sequence"/>
</dbReference>
<protein>
    <submittedName>
        <fullName evidence="2">Uncharacterized protein</fullName>
    </submittedName>
</protein>
<keyword evidence="1" id="KW-0812">Transmembrane</keyword>
<evidence type="ECO:0000313" key="2">
    <source>
        <dbReference type="EMBL" id="OUD16241.1"/>
    </source>
</evidence>
<feature type="transmembrane region" description="Helical" evidence="1">
    <location>
        <begin position="7"/>
        <end position="30"/>
    </location>
</feature>
<accession>A0A251XD35</accession>